<dbReference type="Proteomes" id="UP001204524">
    <property type="component" value="Unassembled WGS sequence"/>
</dbReference>
<proteinExistence type="predicted"/>
<evidence type="ECO:0008006" key="3">
    <source>
        <dbReference type="Google" id="ProtNLM"/>
    </source>
</evidence>
<accession>A0ABT1KST6</accession>
<reference evidence="1 2" key="1">
    <citation type="submission" date="2022-06" db="EMBL/GenBank/DDBJ databases">
        <authorList>
            <person name="So Y."/>
        </authorList>
    </citation>
    <scope>NUCLEOTIDE SEQUENCE [LARGE SCALE GENOMIC DNA]</scope>
    <source>
        <strain evidence="1 2">STR3</strain>
    </source>
</reference>
<gene>
    <name evidence="1" type="ORF">NCI01_03290</name>
</gene>
<comment type="caution">
    <text evidence="1">The sequence shown here is derived from an EMBL/GenBank/DDBJ whole genome shotgun (WGS) entry which is preliminary data.</text>
</comment>
<protein>
    <recommendedName>
        <fullName evidence="3">Secreted protein</fullName>
    </recommendedName>
</protein>
<evidence type="ECO:0000313" key="2">
    <source>
        <dbReference type="Proteomes" id="UP001204524"/>
    </source>
</evidence>
<dbReference type="RefSeq" id="WP_254180037.1">
    <property type="nucleotide sequence ID" value="NZ_JANARS010000001.1"/>
</dbReference>
<evidence type="ECO:0000313" key="1">
    <source>
        <dbReference type="EMBL" id="MCP3420813.1"/>
    </source>
</evidence>
<name>A0ABT1KST6_9ACTN</name>
<keyword evidence="2" id="KW-1185">Reference proteome</keyword>
<dbReference type="EMBL" id="JANARS010000001">
    <property type="protein sequence ID" value="MCP3420813.1"/>
    <property type="molecule type" value="Genomic_DNA"/>
</dbReference>
<organism evidence="1 2">
    <name type="scientific">Nocardioides pinisoli</name>
    <dbReference type="NCBI Taxonomy" id="2950279"/>
    <lineage>
        <taxon>Bacteria</taxon>
        <taxon>Bacillati</taxon>
        <taxon>Actinomycetota</taxon>
        <taxon>Actinomycetes</taxon>
        <taxon>Propionibacteriales</taxon>
        <taxon>Nocardioidaceae</taxon>
        <taxon>Nocardioides</taxon>
    </lineage>
</organism>
<sequence length="1007" mass="108480">MTGESHDVGARLRSLVIQGDLAALRAHLASLDGADLAAARRWVAGTHDIDGHPEPAELGNPRDQDHYTRVQWMRLARLTTWGMLGAPVAAAKVLAAEGTFFTEDHIRELVPAFVARDREWAQAFASAADAVTPSARGAEKAVLLLRAVVVTHRLPVPTGRLFHGAWIRRLASQADPPTWAKDRTPSLEPLLADPLLPDVVYLQLASGEVGAWTGFGTVLPTLVDKGLIDRDRTLAVALDQLTAGQKPSSQKALVGVLTTLELRSHEVPGGLDFLLSVLSSCHASAVGVVLGLATELVASDADAVEVARVMAPRSERAPRRTLLAALSPTGLGRRVSPEALLEAINVLAAGDEDLADGARYDKARAALGVVPNPNPNPEPVDAAPAPLGLWNLTPPRLEERQPVHPELPLRDIVKQHMRAKDKSWQQAPAAEMVLDALSRGDLTTAELVGVAHELVAEGRLSPVRSAALFEELFLGGAMRLVWPAALATAGLAAAGRPRPGLDRLLAMLSSYAAEPPHRVRLPSRLVEIASGSTKAALEAARLVRLVEAPTDEAEPVEVDLALWDETTERPPQGLAFPPKRDLATVGGRLTAGAGHSYQPDTRSRVRRCLVLEEIVDLLPEHGVDVVRARLVEDVALPSWPVAEAVALWASGELDHATYWRMVEDVETVSGKSHEWRVHHDAYHRWSARDGFRLDPPVMPAWWSDDDKFLEFLHACEVLLLAEGGVVQVLSTPDRVDGTLGLDTLIDRLAKARTVGPVDLRLALARLRPTSPGRAARVPPSVHTDPALTAASGDQELDAAEIVRAWVGAGGLRCQPGPDAYGLRTFRIESPWSWDSLPALSRRPVPDLPHYRHNDIWRLPGRPDVWLRNGLRVTSSRETLAEVGGALGVPGWRTVLATLATAPPDYTAVDFAALVRLQRQGRLDPVVAAATATAEWDAGSSVIGDGVGWEHAFLRGALRGLWPVAVAVVEAGLARDERPAECDALHAVMRRYARHVPPGAVPTWLAEP</sequence>